<accession>A0ABN0UD49</accession>
<keyword evidence="3" id="KW-1185">Reference proteome</keyword>
<name>A0ABN0UD49_9ACTN</name>
<protein>
    <recommendedName>
        <fullName evidence="4">MT0933-like antitoxin protein</fullName>
    </recommendedName>
</protein>
<feature type="region of interest" description="Disordered" evidence="1">
    <location>
        <begin position="21"/>
        <end position="74"/>
    </location>
</feature>
<dbReference type="InterPro" id="IPR028037">
    <property type="entry name" value="Antitoxin_Rv0909/MT0933"/>
</dbReference>
<dbReference type="Pfam" id="PF14013">
    <property type="entry name" value="MT0933_antitox"/>
    <property type="match status" value="1"/>
</dbReference>
<organism evidence="2 3">
    <name type="scientific">Cryptosporangium japonicum</name>
    <dbReference type="NCBI Taxonomy" id="80872"/>
    <lineage>
        <taxon>Bacteria</taxon>
        <taxon>Bacillati</taxon>
        <taxon>Actinomycetota</taxon>
        <taxon>Actinomycetes</taxon>
        <taxon>Cryptosporangiales</taxon>
        <taxon>Cryptosporangiaceae</taxon>
        <taxon>Cryptosporangium</taxon>
    </lineage>
</organism>
<dbReference type="Proteomes" id="UP001500967">
    <property type="component" value="Unassembled WGS sequence"/>
</dbReference>
<proteinExistence type="predicted"/>
<evidence type="ECO:0000313" key="2">
    <source>
        <dbReference type="EMBL" id="GAA0246660.1"/>
    </source>
</evidence>
<evidence type="ECO:0000256" key="1">
    <source>
        <dbReference type="SAM" id="MobiDB-lite"/>
    </source>
</evidence>
<evidence type="ECO:0000313" key="3">
    <source>
        <dbReference type="Proteomes" id="UP001500967"/>
    </source>
</evidence>
<gene>
    <name evidence="2" type="ORF">GCM10009539_35000</name>
</gene>
<dbReference type="EMBL" id="BAAAGX010000014">
    <property type="protein sequence ID" value="GAA0246660.1"/>
    <property type="molecule type" value="Genomic_DNA"/>
</dbReference>
<sequence length="74" mass="7902">MDAAFDGRCAGHPASMSFMDKAKDFADKHDKQVDQGLEKAGDQVDERTGNKHSSQIDKGVDAAQQHTGAGDTQP</sequence>
<feature type="compositionally biased region" description="Polar residues" evidence="1">
    <location>
        <begin position="64"/>
        <end position="74"/>
    </location>
</feature>
<evidence type="ECO:0008006" key="4">
    <source>
        <dbReference type="Google" id="ProtNLM"/>
    </source>
</evidence>
<feature type="compositionally biased region" description="Basic and acidic residues" evidence="1">
    <location>
        <begin position="21"/>
        <end position="60"/>
    </location>
</feature>
<comment type="caution">
    <text evidence="2">The sequence shown here is derived from an EMBL/GenBank/DDBJ whole genome shotgun (WGS) entry which is preliminary data.</text>
</comment>
<reference evidence="2 3" key="1">
    <citation type="journal article" date="2019" name="Int. J. Syst. Evol. Microbiol.">
        <title>The Global Catalogue of Microorganisms (GCM) 10K type strain sequencing project: providing services to taxonomists for standard genome sequencing and annotation.</title>
        <authorList>
            <consortium name="The Broad Institute Genomics Platform"/>
            <consortium name="The Broad Institute Genome Sequencing Center for Infectious Disease"/>
            <person name="Wu L."/>
            <person name="Ma J."/>
        </authorList>
    </citation>
    <scope>NUCLEOTIDE SEQUENCE [LARGE SCALE GENOMIC DNA]</scope>
    <source>
        <strain evidence="2 3">JCM 10425</strain>
    </source>
</reference>